<keyword evidence="2" id="KW-0614">Plasmid</keyword>
<sequence length="209" mass="24521">MIMKNKGNDADKMVPWLQESSRVASIEWQDSDNVHISHIRNFSYRNETRPAPDWYDCQLKLSDVIATDLVLSYWAGNAIAHVFLSFGFENGRWLALSIETRRRQNQSWSAFGGFLKNYPLVYVIADERDLIGVRANVRKERVYLYPLNITRQQSQDLFCSYLLRIEKVNQHPEWHNTLLNNCTSNIFYHGKSVSFAVKYEVVNKNWPQL</sequence>
<dbReference type="EMBL" id="UAVU01000009">
    <property type="protein sequence ID" value="SQC92208.1"/>
    <property type="molecule type" value="Genomic_DNA"/>
</dbReference>
<organism evidence="2 4">
    <name type="scientific">Cedecea neteri</name>
    <dbReference type="NCBI Taxonomy" id="158822"/>
    <lineage>
        <taxon>Bacteria</taxon>
        <taxon>Pseudomonadati</taxon>
        <taxon>Pseudomonadota</taxon>
        <taxon>Gammaproteobacteria</taxon>
        <taxon>Enterobacterales</taxon>
        <taxon>Enterobacteriaceae</taxon>
        <taxon>Cedecea</taxon>
    </lineage>
</organism>
<evidence type="ECO:0000313" key="3">
    <source>
        <dbReference type="EMBL" id="SQC92208.1"/>
    </source>
</evidence>
<protein>
    <submittedName>
        <fullName evidence="2">DUF4105 domain-containing protein</fullName>
    </submittedName>
</protein>
<evidence type="ECO:0000313" key="5">
    <source>
        <dbReference type="Proteomes" id="UP000251197"/>
    </source>
</evidence>
<dbReference type="AlphaFoldDB" id="A0A291E639"/>
<dbReference type="Proteomes" id="UP000251197">
    <property type="component" value="Unassembled WGS sequence"/>
</dbReference>
<dbReference type="Pfam" id="PF13387">
    <property type="entry name" value="Lnb_N"/>
    <property type="match status" value="1"/>
</dbReference>
<name>A0A291E639_9ENTR</name>
<dbReference type="EMBL" id="CP023526">
    <property type="protein sequence ID" value="ATF95396.1"/>
    <property type="molecule type" value="Genomic_DNA"/>
</dbReference>
<dbReference type="Proteomes" id="UP000217979">
    <property type="component" value="Plasmid unnamed"/>
</dbReference>
<reference evidence="2 4" key="1">
    <citation type="submission" date="2017-09" db="EMBL/GenBank/DDBJ databases">
        <title>FDA dAtabase for Regulatory Grade micrObial Sequences (FDA-ARGOS): Supporting development and validation of Infectious Disease Dx tests.</title>
        <authorList>
            <person name="Minogue T."/>
            <person name="Wolcott M."/>
            <person name="Wasieloski L."/>
            <person name="Aguilar W."/>
            <person name="Moore D."/>
            <person name="Tallon L."/>
            <person name="Sadzewicz L."/>
            <person name="Ott S."/>
            <person name="Zhao X."/>
            <person name="Nagaraj S."/>
            <person name="Vavikolanu K."/>
            <person name="Aluvathingal J."/>
            <person name="Nadendla S."/>
            <person name="Sichtig H."/>
        </authorList>
    </citation>
    <scope>NUCLEOTIDE SEQUENCE [LARGE SCALE GENOMIC DNA]</scope>
    <source>
        <strain evidence="2 4">FDAARGOS_392</strain>
        <plasmid evidence="4">Plasmid unnamed</plasmid>
        <plasmid evidence="2">unnamed</plasmid>
    </source>
</reference>
<reference evidence="3 5" key="2">
    <citation type="submission" date="2018-06" db="EMBL/GenBank/DDBJ databases">
        <authorList>
            <consortium name="Pathogen Informatics"/>
            <person name="Doyle S."/>
        </authorList>
    </citation>
    <scope>NUCLEOTIDE SEQUENCE [LARGE SCALE GENOMIC DNA]</scope>
    <source>
        <strain evidence="3 5">NCTC12120</strain>
    </source>
</reference>
<evidence type="ECO:0000313" key="2">
    <source>
        <dbReference type="EMBL" id="ATF95396.1"/>
    </source>
</evidence>
<accession>A0A291E639</accession>
<geneLocation type="plasmid" evidence="2">
    <name>unnamed</name>
</geneLocation>
<evidence type="ECO:0000313" key="4">
    <source>
        <dbReference type="Proteomes" id="UP000217979"/>
    </source>
</evidence>
<dbReference type="InterPro" id="IPR025178">
    <property type="entry name" value="Lnb_N"/>
</dbReference>
<evidence type="ECO:0000259" key="1">
    <source>
        <dbReference type="Pfam" id="PF13387"/>
    </source>
</evidence>
<feature type="domain" description="Lnb N-terminal periplasmic" evidence="1">
    <location>
        <begin position="52"/>
        <end position="189"/>
    </location>
</feature>
<gene>
    <name evidence="2" type="ORF">CO704_25235</name>
    <name evidence="3" type="ORF">NCTC12120_05401</name>
</gene>
<proteinExistence type="predicted"/>